<dbReference type="InterPro" id="IPR011604">
    <property type="entry name" value="PDDEXK-like_dom_sf"/>
</dbReference>
<dbReference type="EMBL" id="BK015452">
    <property type="protein sequence ID" value="DAE07524.1"/>
    <property type="molecule type" value="Genomic_DNA"/>
</dbReference>
<feature type="domain" description="PD-(D/E)XK endonuclease-like" evidence="1">
    <location>
        <begin position="16"/>
        <end position="68"/>
    </location>
</feature>
<evidence type="ECO:0000313" key="2">
    <source>
        <dbReference type="EMBL" id="DAE07524.1"/>
    </source>
</evidence>
<accession>A0A8S5PMV1</accession>
<sequence length="233" mass="26474">MAVQRLWGEPEMMPQSPTSLQTFLTCPRQYEAKYITREVKFQDTDHTRFGTLLHAAIENYLKHGKPLPSILLPAMGTLARMRNIFLGAEVKLAVDFSGAPVDWSAKNAYQRCIVDAMLISRDQKTIICVDWKTGKKRDASMQHDFIKHCVAAHYPQVKKILTIFVYLFSGESDRQEYQPGGHLTQMKVNMGLLSDAHLHNQFPPKPSGLCKNWCDVVSCEFNGRKNDARETTA</sequence>
<dbReference type="Gene3D" id="3.90.320.10">
    <property type="match status" value="1"/>
</dbReference>
<proteinExistence type="predicted"/>
<evidence type="ECO:0000259" key="1">
    <source>
        <dbReference type="Pfam" id="PF12705"/>
    </source>
</evidence>
<dbReference type="Pfam" id="PF12705">
    <property type="entry name" value="PDDEXK_1"/>
    <property type="match status" value="1"/>
</dbReference>
<organism evidence="2">
    <name type="scientific">Podoviridae sp. ctnCN2</name>
    <dbReference type="NCBI Taxonomy" id="2825274"/>
    <lineage>
        <taxon>Viruses</taxon>
        <taxon>Duplodnaviria</taxon>
        <taxon>Heunggongvirae</taxon>
        <taxon>Uroviricota</taxon>
        <taxon>Caudoviricetes</taxon>
    </lineage>
</organism>
<name>A0A8S5PMV1_9CAUD</name>
<protein>
    <submittedName>
        <fullName evidence="2">PD-(D/E)XK nuclease superfamily protein</fullName>
    </submittedName>
</protein>
<dbReference type="InterPro" id="IPR038726">
    <property type="entry name" value="PDDEXK_AddAB-type"/>
</dbReference>
<reference evidence="2" key="1">
    <citation type="journal article" date="2021" name="Proc. Natl. Acad. Sci. U.S.A.">
        <title>A Catalog of Tens of Thousands of Viruses from Human Metagenomes Reveals Hidden Associations with Chronic Diseases.</title>
        <authorList>
            <person name="Tisza M.J."/>
            <person name="Buck C.B."/>
        </authorList>
    </citation>
    <scope>NUCLEOTIDE SEQUENCE</scope>
    <source>
        <strain evidence="2">CtnCN2</strain>
    </source>
</reference>